<comment type="similarity">
    <text evidence="2">Belongs to the 2H phosphoesterase superfamily. ThpR family.</text>
</comment>
<reference evidence="4 5" key="1">
    <citation type="submission" date="2019-10" db="EMBL/GenBank/DDBJ databases">
        <title>Genomic analysis of Raineyella sp. CBA3103.</title>
        <authorList>
            <person name="Roh S.W."/>
        </authorList>
    </citation>
    <scope>NUCLEOTIDE SEQUENCE [LARGE SCALE GENOMIC DNA]</scope>
    <source>
        <strain evidence="4 5">CBA3103</strain>
    </source>
</reference>
<name>A0A5Q2FCH2_9ACTN</name>
<proteinExistence type="inferred from homology"/>
<dbReference type="KEGG" id="rain:Rai3103_14330"/>
<dbReference type="PANTHER" id="PTHR35561">
    <property type="entry name" value="RNA 2',3'-CYCLIC PHOSPHODIESTERASE"/>
    <property type="match status" value="1"/>
</dbReference>
<dbReference type="GO" id="GO:0008664">
    <property type="term" value="F:RNA 2',3'-cyclic 3'-phosphodiesterase activity"/>
    <property type="evidence" value="ECO:0007669"/>
    <property type="project" value="UniProtKB-EC"/>
</dbReference>
<dbReference type="Proteomes" id="UP000386847">
    <property type="component" value="Chromosome"/>
</dbReference>
<evidence type="ECO:0000259" key="3">
    <source>
        <dbReference type="Pfam" id="PF02834"/>
    </source>
</evidence>
<evidence type="ECO:0000256" key="2">
    <source>
        <dbReference type="HAMAP-Rule" id="MF_01940"/>
    </source>
</evidence>
<dbReference type="Pfam" id="PF02834">
    <property type="entry name" value="LigT_PEase"/>
    <property type="match status" value="1"/>
</dbReference>
<dbReference type="InterPro" id="IPR004175">
    <property type="entry name" value="RNA_CPDase"/>
</dbReference>
<feature type="active site" description="Proton donor" evidence="2">
    <location>
        <position position="68"/>
    </location>
</feature>
<feature type="short sequence motif" description="HXTX 2" evidence="2">
    <location>
        <begin position="163"/>
        <end position="166"/>
    </location>
</feature>
<dbReference type="NCBIfam" id="TIGR02258">
    <property type="entry name" value="2_5_ligase"/>
    <property type="match status" value="1"/>
</dbReference>
<accession>A0A5Q2FCH2</accession>
<organism evidence="4 5">
    <name type="scientific">Raineyella fluvialis</name>
    <dbReference type="NCBI Taxonomy" id="2662261"/>
    <lineage>
        <taxon>Bacteria</taxon>
        <taxon>Bacillati</taxon>
        <taxon>Actinomycetota</taxon>
        <taxon>Actinomycetes</taxon>
        <taxon>Propionibacteriales</taxon>
        <taxon>Propionibacteriaceae</taxon>
        <taxon>Raineyella</taxon>
    </lineage>
</organism>
<dbReference type="EC" id="3.1.4.58" evidence="2"/>
<dbReference type="RefSeq" id="WP_153573141.1">
    <property type="nucleotide sequence ID" value="NZ_CP045725.1"/>
</dbReference>
<feature type="active site" description="Proton acceptor" evidence="2">
    <location>
        <position position="163"/>
    </location>
</feature>
<dbReference type="Gene3D" id="3.90.1140.10">
    <property type="entry name" value="Cyclic phosphodiesterase"/>
    <property type="match status" value="1"/>
</dbReference>
<gene>
    <name evidence="4" type="primary">thpR</name>
    <name evidence="4" type="ORF">Rai3103_14330</name>
</gene>
<feature type="domain" description="Phosphoesterase HXTX" evidence="3">
    <location>
        <begin position="35"/>
        <end position="119"/>
    </location>
</feature>
<dbReference type="InterPro" id="IPR014051">
    <property type="entry name" value="Phosphoesterase_HXTX"/>
</dbReference>
<sequence>MPTDSDPALAAPSVRDDGGAAVEPAARRMFLALMPDPAAKARLSRWLAVPGTGALPSGWRTTLPDSWHVTLVFMAAVPEAAAGRLLRGITEVAARTPPLPLNWGRTGAFPRATSARVAWIGVVDDPIAESGPGHRGVAELAKASRHAAMAARADPDRTTFRAHLTLGRTGRARDLTEYLAQPGAPEGPAWVADRIVLVESRLGKGEGGRPRYVEMASWPLSS</sequence>
<protein>
    <recommendedName>
        <fullName evidence="2">RNA 2',3'-cyclic phosphodiesterase</fullName>
        <shortName evidence="2">RNA 2',3'-CPDase</shortName>
        <ecNumber evidence="2">3.1.4.58</ecNumber>
    </recommendedName>
</protein>
<evidence type="ECO:0000313" key="5">
    <source>
        <dbReference type="Proteomes" id="UP000386847"/>
    </source>
</evidence>
<evidence type="ECO:0000313" key="4">
    <source>
        <dbReference type="EMBL" id="QGF24612.1"/>
    </source>
</evidence>
<dbReference type="AlphaFoldDB" id="A0A5Q2FCH2"/>
<dbReference type="SUPFAM" id="SSF55144">
    <property type="entry name" value="LigT-like"/>
    <property type="match status" value="1"/>
</dbReference>
<dbReference type="EMBL" id="CP045725">
    <property type="protein sequence ID" value="QGF24612.1"/>
    <property type="molecule type" value="Genomic_DNA"/>
</dbReference>
<keyword evidence="1 2" id="KW-0378">Hydrolase</keyword>
<keyword evidence="5" id="KW-1185">Reference proteome</keyword>
<comment type="function">
    <text evidence="2">Hydrolyzes RNA 2',3'-cyclic phosphodiester to an RNA 2'-phosphomonoester.</text>
</comment>
<dbReference type="PANTHER" id="PTHR35561:SF1">
    <property type="entry name" value="RNA 2',3'-CYCLIC PHOSPHODIESTERASE"/>
    <property type="match status" value="1"/>
</dbReference>
<feature type="short sequence motif" description="HXTX 1" evidence="2">
    <location>
        <begin position="68"/>
        <end position="71"/>
    </location>
</feature>
<dbReference type="GO" id="GO:0004113">
    <property type="term" value="F:2',3'-cyclic-nucleotide 3'-phosphodiesterase activity"/>
    <property type="evidence" value="ECO:0007669"/>
    <property type="project" value="InterPro"/>
</dbReference>
<comment type="catalytic activity">
    <reaction evidence="2">
        <text>a 3'-end 2',3'-cyclophospho-ribonucleotide-RNA + H2O = a 3'-end 2'-phospho-ribonucleotide-RNA + H(+)</text>
        <dbReference type="Rhea" id="RHEA:11828"/>
        <dbReference type="Rhea" id="RHEA-COMP:10464"/>
        <dbReference type="Rhea" id="RHEA-COMP:17353"/>
        <dbReference type="ChEBI" id="CHEBI:15377"/>
        <dbReference type="ChEBI" id="CHEBI:15378"/>
        <dbReference type="ChEBI" id="CHEBI:83064"/>
        <dbReference type="ChEBI" id="CHEBI:173113"/>
        <dbReference type="EC" id="3.1.4.58"/>
    </reaction>
</comment>
<dbReference type="HAMAP" id="MF_01940">
    <property type="entry name" value="RNA_CPDase"/>
    <property type="match status" value="1"/>
</dbReference>
<evidence type="ECO:0000256" key="1">
    <source>
        <dbReference type="ARBA" id="ARBA00022801"/>
    </source>
</evidence>
<dbReference type="InterPro" id="IPR009097">
    <property type="entry name" value="Cyclic_Pdiesterase"/>
</dbReference>